<proteinExistence type="predicted"/>
<reference evidence="2" key="1">
    <citation type="submission" date="2022-11" db="UniProtKB">
        <authorList>
            <consortium name="WormBaseParasite"/>
        </authorList>
    </citation>
    <scope>IDENTIFICATION</scope>
</reference>
<sequence>MVGAFCYAVLDSEDKTGSDESADHWNASSNWTVLRSEYSDSGYCQFILLPNESFPAGKNAEEGGDDEGGKKVPSYWYQDHSLQQLFTRIDENYVAYVFPTFTFWARIDPITEQTISCYKDGALGYPEFIARLGLYSMVDRHSEIRKITNNRRVYDGEPSAVLLRNDSDVSYFVRAYADYETGVLLGWDTFYGRNSKSKVFHSQCWFDEMLPQKPHSAAWETLPAECL</sequence>
<dbReference type="WBParaSite" id="JU765_v2.g2756.t1">
    <property type="protein sequence ID" value="JU765_v2.g2756.t1"/>
    <property type="gene ID" value="JU765_v2.g2756"/>
</dbReference>
<evidence type="ECO:0000313" key="1">
    <source>
        <dbReference type="Proteomes" id="UP000887576"/>
    </source>
</evidence>
<organism evidence="1 2">
    <name type="scientific">Panagrolaimus sp. JU765</name>
    <dbReference type="NCBI Taxonomy" id="591449"/>
    <lineage>
        <taxon>Eukaryota</taxon>
        <taxon>Metazoa</taxon>
        <taxon>Ecdysozoa</taxon>
        <taxon>Nematoda</taxon>
        <taxon>Chromadorea</taxon>
        <taxon>Rhabditida</taxon>
        <taxon>Tylenchina</taxon>
        <taxon>Panagrolaimomorpha</taxon>
        <taxon>Panagrolaimoidea</taxon>
        <taxon>Panagrolaimidae</taxon>
        <taxon>Panagrolaimus</taxon>
    </lineage>
</organism>
<accession>A0AC34R2K3</accession>
<protein>
    <submittedName>
        <fullName evidence="2">Uncharacterized protein</fullName>
    </submittedName>
</protein>
<dbReference type="Proteomes" id="UP000887576">
    <property type="component" value="Unplaced"/>
</dbReference>
<evidence type="ECO:0000313" key="2">
    <source>
        <dbReference type="WBParaSite" id="JU765_v2.g2756.t1"/>
    </source>
</evidence>
<name>A0AC34R2K3_9BILA</name>